<reference evidence="1" key="2">
    <citation type="submission" date="2023-05" db="EMBL/GenBank/DDBJ databases">
        <authorList>
            <consortium name="Lawrence Berkeley National Laboratory"/>
            <person name="Steindorff A."/>
            <person name="Hensen N."/>
            <person name="Bonometti L."/>
            <person name="Westerberg I."/>
            <person name="Brannstrom I.O."/>
            <person name="Guillou S."/>
            <person name="Cros-Aarteil S."/>
            <person name="Calhoun S."/>
            <person name="Haridas S."/>
            <person name="Kuo A."/>
            <person name="Mondo S."/>
            <person name="Pangilinan J."/>
            <person name="Riley R."/>
            <person name="Labutti K."/>
            <person name="Andreopoulos B."/>
            <person name="Lipzen A."/>
            <person name="Chen C."/>
            <person name="Yanf M."/>
            <person name="Daum C."/>
            <person name="Ng V."/>
            <person name="Clum A."/>
            <person name="Ohm R."/>
            <person name="Martin F."/>
            <person name="Silar P."/>
            <person name="Natvig D."/>
            <person name="Lalanne C."/>
            <person name="Gautier V."/>
            <person name="Ament-Velasquez S.L."/>
            <person name="Kruys A."/>
            <person name="Hutchinson M.I."/>
            <person name="Powell A.J."/>
            <person name="Barry K."/>
            <person name="Miller A.N."/>
            <person name="Grigoriev I.V."/>
            <person name="Debuchy R."/>
            <person name="Gladieux P."/>
            <person name="Thoren M.H."/>
            <person name="Johannesson H."/>
        </authorList>
    </citation>
    <scope>NUCLEOTIDE SEQUENCE</scope>
    <source>
        <strain evidence="1">CBS 315.58</strain>
    </source>
</reference>
<dbReference type="EMBL" id="MU863886">
    <property type="protein sequence ID" value="KAK4203863.1"/>
    <property type="molecule type" value="Genomic_DNA"/>
</dbReference>
<proteinExistence type="predicted"/>
<sequence>MARAERIAAWPTSRRIVFLIAATDYDKSAVLYCFSALAGKIMVQIKPLTKLGAKQAKAIAGGVPHSKPIAVDADTILKSPQLASGPGFNKARCPEFHEKLSIFAIDELHIIKEWQNCREKSIFMPS</sequence>
<accession>A0AAN6XNY5</accession>
<evidence type="ECO:0000313" key="1">
    <source>
        <dbReference type="EMBL" id="KAK4203863.1"/>
    </source>
</evidence>
<dbReference type="Proteomes" id="UP001303160">
    <property type="component" value="Unassembled WGS sequence"/>
</dbReference>
<gene>
    <name evidence="1" type="ORF">QBC40DRAFT_250708</name>
</gene>
<keyword evidence="2" id="KW-1185">Reference proteome</keyword>
<evidence type="ECO:0008006" key="3">
    <source>
        <dbReference type="Google" id="ProtNLM"/>
    </source>
</evidence>
<reference evidence="1" key="1">
    <citation type="journal article" date="2023" name="Mol. Phylogenet. Evol.">
        <title>Genome-scale phylogeny and comparative genomics of the fungal order Sordariales.</title>
        <authorList>
            <person name="Hensen N."/>
            <person name="Bonometti L."/>
            <person name="Westerberg I."/>
            <person name="Brannstrom I.O."/>
            <person name="Guillou S."/>
            <person name="Cros-Aarteil S."/>
            <person name="Calhoun S."/>
            <person name="Haridas S."/>
            <person name="Kuo A."/>
            <person name="Mondo S."/>
            <person name="Pangilinan J."/>
            <person name="Riley R."/>
            <person name="LaButti K."/>
            <person name="Andreopoulos B."/>
            <person name="Lipzen A."/>
            <person name="Chen C."/>
            <person name="Yan M."/>
            <person name="Daum C."/>
            <person name="Ng V."/>
            <person name="Clum A."/>
            <person name="Steindorff A."/>
            <person name="Ohm R.A."/>
            <person name="Martin F."/>
            <person name="Silar P."/>
            <person name="Natvig D.O."/>
            <person name="Lalanne C."/>
            <person name="Gautier V."/>
            <person name="Ament-Velasquez S.L."/>
            <person name="Kruys A."/>
            <person name="Hutchinson M.I."/>
            <person name="Powell A.J."/>
            <person name="Barry K."/>
            <person name="Miller A.N."/>
            <person name="Grigoriev I.V."/>
            <person name="Debuchy R."/>
            <person name="Gladieux P."/>
            <person name="Hiltunen Thoren M."/>
            <person name="Johannesson H."/>
        </authorList>
    </citation>
    <scope>NUCLEOTIDE SEQUENCE</scope>
    <source>
        <strain evidence="1">CBS 315.58</strain>
    </source>
</reference>
<evidence type="ECO:0000313" key="2">
    <source>
        <dbReference type="Proteomes" id="UP001303160"/>
    </source>
</evidence>
<dbReference type="AlphaFoldDB" id="A0AAN6XNY5"/>
<organism evidence="1 2">
    <name type="scientific">Triangularia verruculosa</name>
    <dbReference type="NCBI Taxonomy" id="2587418"/>
    <lineage>
        <taxon>Eukaryota</taxon>
        <taxon>Fungi</taxon>
        <taxon>Dikarya</taxon>
        <taxon>Ascomycota</taxon>
        <taxon>Pezizomycotina</taxon>
        <taxon>Sordariomycetes</taxon>
        <taxon>Sordariomycetidae</taxon>
        <taxon>Sordariales</taxon>
        <taxon>Podosporaceae</taxon>
        <taxon>Triangularia</taxon>
    </lineage>
</organism>
<protein>
    <recommendedName>
        <fullName evidence="3">Helicase ATP-binding domain-containing protein</fullName>
    </recommendedName>
</protein>
<comment type="caution">
    <text evidence="1">The sequence shown here is derived from an EMBL/GenBank/DDBJ whole genome shotgun (WGS) entry which is preliminary data.</text>
</comment>
<name>A0AAN6XNY5_9PEZI</name>